<evidence type="ECO:0000313" key="2">
    <source>
        <dbReference type="EMBL" id="CAD0307696.1"/>
    </source>
</evidence>
<feature type="region of interest" description="Disordered" evidence="1">
    <location>
        <begin position="124"/>
        <end position="153"/>
    </location>
</feature>
<protein>
    <submittedName>
        <fullName evidence="2">Uncharacterized protein</fullName>
    </submittedName>
</protein>
<feature type="compositionally biased region" description="Polar residues" evidence="1">
    <location>
        <begin position="1"/>
        <end position="10"/>
    </location>
</feature>
<dbReference type="EMBL" id="LR828261">
    <property type="protein sequence ID" value="CAD0307688.1"/>
    <property type="molecule type" value="Genomic_DNA"/>
</dbReference>
<reference evidence="2" key="1">
    <citation type="submission" date="2020-07" db="EMBL/GenBank/DDBJ databases">
        <authorList>
            <person name="Pothier F. J."/>
        </authorList>
    </citation>
    <scope>NUCLEOTIDE SEQUENCE</scope>
    <source>
        <strain evidence="2">CFBP 2533</strain>
    </source>
</reference>
<dbReference type="AlphaFoldDB" id="A0A6V7BZJ8"/>
<name>A0A6V7BZJ8_9XANT</name>
<sequence>MTQTNDSSPDSVGKRPPVPQGLRESFKDYPDHIARLESALQESVDKPSPITPPLEFAIWAIEGCIDTFIDESREKLRIAEQTGDQEAIALARSTHLLMLHSAAKGAWKGQNLMDYFGFPSSKYPNGQSQRTAQDVQMTQENSPSSGSIGEYPPVPEGLQKIFQEYPEYMDRLKSAIKESVDSPSLVTPPLEIAIWNLEDCLDSILGEVNRELREAEEDGDPVKLEAAEKKRRQLGPAGFSHNWKSGNMLAYFEAHTPAAPSPDRENLEMFKRDNALTEKTLPPPPVPQKLCELLADYPELIQRLQEVLDAYTEKPYILMPFDGAIWALEGRLESFISEARKELEAAEESGDVTAIGKAEEKELLMLRAYSKNGGMSDLDALWEYIEKNKGELR</sequence>
<dbReference type="EMBL" id="LR828261">
    <property type="protein sequence ID" value="CAD0307696.1"/>
    <property type="molecule type" value="Genomic_DNA"/>
</dbReference>
<feature type="region of interest" description="Disordered" evidence="1">
    <location>
        <begin position="1"/>
        <end position="27"/>
    </location>
</feature>
<accession>A0A6V7BZJ8</accession>
<gene>
    <name evidence="2" type="ORF">CFBP2533_08190</name>
</gene>
<organism evidence="2">
    <name type="scientific">Xanthomonas hortorum pv. pelargonii</name>
    <dbReference type="NCBI Taxonomy" id="453602"/>
    <lineage>
        <taxon>Bacteria</taxon>
        <taxon>Pseudomonadati</taxon>
        <taxon>Pseudomonadota</taxon>
        <taxon>Gammaproteobacteria</taxon>
        <taxon>Lysobacterales</taxon>
        <taxon>Lysobacteraceae</taxon>
        <taxon>Xanthomonas</taxon>
    </lineage>
</organism>
<feature type="compositionally biased region" description="Polar residues" evidence="1">
    <location>
        <begin position="124"/>
        <end position="147"/>
    </location>
</feature>
<evidence type="ECO:0000256" key="1">
    <source>
        <dbReference type="SAM" id="MobiDB-lite"/>
    </source>
</evidence>
<proteinExistence type="predicted"/>